<proteinExistence type="predicted"/>
<reference evidence="2" key="1">
    <citation type="submission" date="2022-11" db="UniProtKB">
        <authorList>
            <consortium name="WormBaseParasite"/>
        </authorList>
    </citation>
    <scope>IDENTIFICATION</scope>
</reference>
<name>A0A914VZ99_9BILA</name>
<dbReference type="WBParaSite" id="PSAMB.scaffold287size59089.g4333.t1">
    <property type="protein sequence ID" value="PSAMB.scaffold287size59089.g4333.t1"/>
    <property type="gene ID" value="PSAMB.scaffold287size59089.g4333"/>
</dbReference>
<accession>A0A914VZ99</accession>
<evidence type="ECO:0000313" key="1">
    <source>
        <dbReference type="Proteomes" id="UP000887566"/>
    </source>
</evidence>
<sequence length="187" mass="21225">MRLSPPCEPIGVRGGYPPADYRVRRLAPDDCREHSEYKYPDCSGSTIDAHRTTSRLCLRAGLYQLSADAVRQLLKRTSAMDRFSTVCILLCALLPAIWAWPISRWPPWADAEPLDSQRVMVRRDGSRAELLRELALAAERASAESSQQVLRNLASNLRARDGQRVQIDRNCFMSPVQCLLPRDRINF</sequence>
<evidence type="ECO:0000313" key="2">
    <source>
        <dbReference type="WBParaSite" id="PSAMB.scaffold287size59089.g4333.t1"/>
    </source>
</evidence>
<organism evidence="1 2">
    <name type="scientific">Plectus sambesii</name>
    <dbReference type="NCBI Taxonomy" id="2011161"/>
    <lineage>
        <taxon>Eukaryota</taxon>
        <taxon>Metazoa</taxon>
        <taxon>Ecdysozoa</taxon>
        <taxon>Nematoda</taxon>
        <taxon>Chromadorea</taxon>
        <taxon>Plectida</taxon>
        <taxon>Plectina</taxon>
        <taxon>Plectoidea</taxon>
        <taxon>Plectidae</taxon>
        <taxon>Plectus</taxon>
    </lineage>
</organism>
<keyword evidence="1" id="KW-1185">Reference proteome</keyword>
<dbReference type="AlphaFoldDB" id="A0A914VZ99"/>
<protein>
    <submittedName>
        <fullName evidence="2">Uncharacterized protein</fullName>
    </submittedName>
</protein>
<dbReference type="Proteomes" id="UP000887566">
    <property type="component" value="Unplaced"/>
</dbReference>